<dbReference type="AlphaFoldDB" id="A0A7J8M0W9"/>
<feature type="non-terminal residue" evidence="1">
    <location>
        <position position="121"/>
    </location>
</feature>
<comment type="caution">
    <text evidence="1">The sequence shown here is derived from an EMBL/GenBank/DDBJ whole genome shotgun (WGS) entry which is preliminary data.</text>
</comment>
<protein>
    <submittedName>
        <fullName evidence="1">Uncharacterized protein</fullName>
    </submittedName>
</protein>
<dbReference type="InterPro" id="IPR016135">
    <property type="entry name" value="UBQ-conjugating_enzyme/RWD"/>
</dbReference>
<dbReference type="SUPFAM" id="SSF54495">
    <property type="entry name" value="UBC-like"/>
    <property type="match status" value="1"/>
</dbReference>
<accession>A0A7J8M0W9</accession>
<keyword evidence="2" id="KW-1185">Reference proteome</keyword>
<proteinExistence type="predicted"/>
<reference evidence="1 2" key="1">
    <citation type="journal article" date="2019" name="Genome Biol. Evol.">
        <title>Insights into the evolution of the New World diploid cottons (Gossypium, subgenus Houzingenia) based on genome sequencing.</title>
        <authorList>
            <person name="Grover C.E."/>
            <person name="Arick M.A. 2nd"/>
            <person name="Thrash A."/>
            <person name="Conover J.L."/>
            <person name="Sanders W.S."/>
            <person name="Peterson D.G."/>
            <person name="Frelichowski J.E."/>
            <person name="Scheffler J.A."/>
            <person name="Scheffler B.E."/>
            <person name="Wendel J.F."/>
        </authorList>
    </citation>
    <scope>NUCLEOTIDE SEQUENCE [LARGE SCALE GENOMIC DNA]</scope>
    <source>
        <strain evidence="1">157</strain>
        <tissue evidence="1">Leaf</tissue>
    </source>
</reference>
<evidence type="ECO:0000313" key="1">
    <source>
        <dbReference type="EMBL" id="MBA0558345.1"/>
    </source>
</evidence>
<evidence type="ECO:0000313" key="2">
    <source>
        <dbReference type="Proteomes" id="UP000593572"/>
    </source>
</evidence>
<organism evidence="1 2">
    <name type="scientific">Gossypium lobatum</name>
    <dbReference type="NCBI Taxonomy" id="34289"/>
    <lineage>
        <taxon>Eukaryota</taxon>
        <taxon>Viridiplantae</taxon>
        <taxon>Streptophyta</taxon>
        <taxon>Embryophyta</taxon>
        <taxon>Tracheophyta</taxon>
        <taxon>Spermatophyta</taxon>
        <taxon>Magnoliopsida</taxon>
        <taxon>eudicotyledons</taxon>
        <taxon>Gunneridae</taxon>
        <taxon>Pentapetalae</taxon>
        <taxon>rosids</taxon>
        <taxon>malvids</taxon>
        <taxon>Malvales</taxon>
        <taxon>Malvaceae</taxon>
        <taxon>Malvoideae</taxon>
        <taxon>Gossypium</taxon>
    </lineage>
</organism>
<gene>
    <name evidence="1" type="ORF">Golob_015368</name>
</gene>
<dbReference type="Gene3D" id="3.10.110.10">
    <property type="entry name" value="Ubiquitin Conjugating Enzyme"/>
    <property type="match status" value="1"/>
</dbReference>
<sequence length="121" mass="13964">TVHEGRIYQLKLFCDKDYPEKPPSVRGIEVQIAFKLAEGVYHGEHTNTAEEGDGKLVQPPKVPQLDTGKLVSGLDYEYGFNVLGYSGGFSWEILKFKFSEFREYWETTLLENFYDRKFDIG</sequence>
<dbReference type="Proteomes" id="UP000593572">
    <property type="component" value="Unassembled WGS sequence"/>
</dbReference>
<feature type="non-terminal residue" evidence="1">
    <location>
        <position position="1"/>
    </location>
</feature>
<dbReference type="EMBL" id="JABEZX010000006">
    <property type="protein sequence ID" value="MBA0558345.1"/>
    <property type="molecule type" value="Genomic_DNA"/>
</dbReference>
<name>A0A7J8M0W9_9ROSI</name>